<reference evidence="1 2" key="1">
    <citation type="journal article" date="2021" name="Commun. Biol.">
        <title>The genome of Shorea leprosula (Dipterocarpaceae) highlights the ecological relevance of drought in aseasonal tropical rainforests.</title>
        <authorList>
            <person name="Ng K.K.S."/>
            <person name="Kobayashi M.J."/>
            <person name="Fawcett J.A."/>
            <person name="Hatakeyama M."/>
            <person name="Paape T."/>
            <person name="Ng C.H."/>
            <person name="Ang C.C."/>
            <person name="Tnah L.H."/>
            <person name="Lee C.T."/>
            <person name="Nishiyama T."/>
            <person name="Sese J."/>
            <person name="O'Brien M.J."/>
            <person name="Copetti D."/>
            <person name="Mohd Noor M.I."/>
            <person name="Ong R.C."/>
            <person name="Putra M."/>
            <person name="Sireger I.Z."/>
            <person name="Indrioko S."/>
            <person name="Kosugi Y."/>
            <person name="Izuno A."/>
            <person name="Isagi Y."/>
            <person name="Lee S.L."/>
            <person name="Shimizu K.K."/>
        </authorList>
    </citation>
    <scope>NUCLEOTIDE SEQUENCE [LARGE SCALE GENOMIC DNA]</scope>
    <source>
        <strain evidence="1">214</strain>
    </source>
</reference>
<dbReference type="Proteomes" id="UP001054252">
    <property type="component" value="Unassembled WGS sequence"/>
</dbReference>
<keyword evidence="2" id="KW-1185">Reference proteome</keyword>
<evidence type="ECO:0000313" key="2">
    <source>
        <dbReference type="Proteomes" id="UP001054252"/>
    </source>
</evidence>
<proteinExistence type="predicted"/>
<dbReference type="AlphaFoldDB" id="A0AAV5KY55"/>
<accession>A0AAV5KY55</accession>
<sequence>MQTSGYQFSPSSVPSCRKTMTGNVVPNDFTLVMQEFSQLVLQINGWMATTRVLLLRTDYRQKHLCSSTSVMPQIHLPQQTQRIAGKQITPCQLPCPAAVLVMNTRWSLLVMST</sequence>
<protein>
    <submittedName>
        <fullName evidence="1">Uncharacterized protein</fullName>
    </submittedName>
</protein>
<comment type="caution">
    <text evidence="1">The sequence shown here is derived from an EMBL/GenBank/DDBJ whole genome shotgun (WGS) entry which is preliminary data.</text>
</comment>
<evidence type="ECO:0000313" key="1">
    <source>
        <dbReference type="EMBL" id="GKV29288.1"/>
    </source>
</evidence>
<dbReference type="EMBL" id="BPVZ01000082">
    <property type="protein sequence ID" value="GKV29288.1"/>
    <property type="molecule type" value="Genomic_DNA"/>
</dbReference>
<name>A0AAV5KY55_9ROSI</name>
<gene>
    <name evidence="1" type="ORF">SLEP1_g38225</name>
</gene>
<organism evidence="1 2">
    <name type="scientific">Rubroshorea leprosula</name>
    <dbReference type="NCBI Taxonomy" id="152421"/>
    <lineage>
        <taxon>Eukaryota</taxon>
        <taxon>Viridiplantae</taxon>
        <taxon>Streptophyta</taxon>
        <taxon>Embryophyta</taxon>
        <taxon>Tracheophyta</taxon>
        <taxon>Spermatophyta</taxon>
        <taxon>Magnoliopsida</taxon>
        <taxon>eudicotyledons</taxon>
        <taxon>Gunneridae</taxon>
        <taxon>Pentapetalae</taxon>
        <taxon>rosids</taxon>
        <taxon>malvids</taxon>
        <taxon>Malvales</taxon>
        <taxon>Dipterocarpaceae</taxon>
        <taxon>Rubroshorea</taxon>
    </lineage>
</organism>